<evidence type="ECO:0000313" key="5">
    <source>
        <dbReference type="EMBL" id="MBO1317239.1"/>
    </source>
</evidence>
<dbReference type="InterPro" id="IPR039425">
    <property type="entry name" value="RNA_pol_sigma-70-like"/>
</dbReference>
<dbReference type="Pfam" id="PF07638">
    <property type="entry name" value="Sigma70_ECF"/>
    <property type="match status" value="1"/>
</dbReference>
<reference evidence="6" key="1">
    <citation type="submission" date="2021-03" db="EMBL/GenBank/DDBJ databases">
        <authorList>
            <person name="Wang G."/>
        </authorList>
    </citation>
    <scope>NUCLEOTIDE SEQUENCE</scope>
    <source>
        <strain evidence="6">KCTC 12899</strain>
    </source>
</reference>
<evidence type="ECO:0000256" key="1">
    <source>
        <dbReference type="ARBA" id="ARBA00023015"/>
    </source>
</evidence>
<evidence type="ECO:0000313" key="6">
    <source>
        <dbReference type="EMBL" id="MBO1318545.1"/>
    </source>
</evidence>
<keyword evidence="1" id="KW-0805">Transcription regulation</keyword>
<dbReference type="PANTHER" id="PTHR43133">
    <property type="entry name" value="RNA POLYMERASE ECF-TYPE SIGMA FACTO"/>
    <property type="match status" value="1"/>
</dbReference>
<comment type="caution">
    <text evidence="6">The sequence shown here is derived from an EMBL/GenBank/DDBJ whole genome shotgun (WGS) entry which is preliminary data.</text>
</comment>
<name>A0A8J7QEY8_9BACT</name>
<dbReference type="PANTHER" id="PTHR43133:SF39">
    <property type="entry name" value="SIMILAR TO RNA POLYMERASE SIGMA-E FACTOR"/>
    <property type="match status" value="1"/>
</dbReference>
<keyword evidence="2" id="KW-0731">Sigma factor</keyword>
<proteinExistence type="predicted"/>
<dbReference type="NCBIfam" id="TIGR02999">
    <property type="entry name" value="Sig-70_X6"/>
    <property type="match status" value="1"/>
</dbReference>
<dbReference type="EMBL" id="JAFREP010000006">
    <property type="protein sequence ID" value="MBO1318545.1"/>
    <property type="molecule type" value="Genomic_DNA"/>
</dbReference>
<organism evidence="6 7">
    <name type="scientific">Acanthopleuribacter pedis</name>
    <dbReference type="NCBI Taxonomy" id="442870"/>
    <lineage>
        <taxon>Bacteria</taxon>
        <taxon>Pseudomonadati</taxon>
        <taxon>Acidobacteriota</taxon>
        <taxon>Holophagae</taxon>
        <taxon>Acanthopleuribacterales</taxon>
        <taxon>Acanthopleuribacteraceae</taxon>
        <taxon>Acanthopleuribacter</taxon>
    </lineage>
</organism>
<protein>
    <recommendedName>
        <fullName evidence="4">RNA polymerase sigma-70 ECF-like HTH domain-containing protein</fullName>
    </recommendedName>
</protein>
<evidence type="ECO:0000259" key="4">
    <source>
        <dbReference type="Pfam" id="PF07638"/>
    </source>
</evidence>
<dbReference type="AlphaFoldDB" id="A0A8J7QEY8"/>
<evidence type="ECO:0000313" key="7">
    <source>
        <dbReference type="Proteomes" id="UP000664417"/>
    </source>
</evidence>
<sequence length="209" mass="23918">MTQSTPSPDNQPGPVTRLLNHWQQGCPEALSQLIPLVYDDLRRMANAHLYGENRSALQPTALINELYLRLQQAAHYDIQDRTDFFRFSSALMRRILVDEARYRCAAKRGHGKPMQSIDDPNFFKLANGETVQPETLLSIDEGLRALQKRHQRAAKVLEMRFFAGFTVKEIAKILDVSRACVLRDWQLARQYLEPRLSPGDPNAEEKQSA</sequence>
<keyword evidence="3" id="KW-0804">Transcription</keyword>
<feature type="domain" description="RNA polymerase sigma-70 ECF-like HTH" evidence="4">
    <location>
        <begin position="15"/>
        <end position="195"/>
    </location>
</feature>
<keyword evidence="7" id="KW-1185">Reference proteome</keyword>
<dbReference type="GO" id="GO:0016987">
    <property type="term" value="F:sigma factor activity"/>
    <property type="evidence" value="ECO:0007669"/>
    <property type="project" value="UniProtKB-KW"/>
</dbReference>
<dbReference type="RefSeq" id="WP_207856476.1">
    <property type="nucleotide sequence ID" value="NZ_JAFREP010000002.1"/>
</dbReference>
<dbReference type="InterPro" id="IPR013324">
    <property type="entry name" value="RNA_pol_sigma_r3/r4-like"/>
</dbReference>
<evidence type="ECO:0000256" key="2">
    <source>
        <dbReference type="ARBA" id="ARBA00023082"/>
    </source>
</evidence>
<dbReference type="SUPFAM" id="SSF88659">
    <property type="entry name" value="Sigma3 and sigma4 domains of RNA polymerase sigma factors"/>
    <property type="match status" value="1"/>
</dbReference>
<gene>
    <name evidence="5" type="ORF">J3U88_02120</name>
    <name evidence="6" type="ORF">J3U88_08755</name>
</gene>
<dbReference type="InterPro" id="IPR053812">
    <property type="entry name" value="HTH_Sigma70_ECF-like"/>
</dbReference>
<dbReference type="Proteomes" id="UP000664417">
    <property type="component" value="Unassembled WGS sequence"/>
</dbReference>
<dbReference type="InterPro" id="IPR036388">
    <property type="entry name" value="WH-like_DNA-bd_sf"/>
</dbReference>
<dbReference type="EMBL" id="JAFREP010000002">
    <property type="protein sequence ID" value="MBO1317239.1"/>
    <property type="molecule type" value="Genomic_DNA"/>
</dbReference>
<accession>A0A8J7QEY8</accession>
<dbReference type="Gene3D" id="1.10.10.10">
    <property type="entry name" value="Winged helix-like DNA-binding domain superfamily/Winged helix DNA-binding domain"/>
    <property type="match status" value="1"/>
</dbReference>
<dbReference type="InterPro" id="IPR011517">
    <property type="entry name" value="RNA_pol_sigma70_ECF-like"/>
</dbReference>
<evidence type="ECO:0000256" key="3">
    <source>
        <dbReference type="ARBA" id="ARBA00023163"/>
    </source>
</evidence>